<dbReference type="EMBL" id="CP138894">
    <property type="protein sequence ID" value="WPK23065.1"/>
    <property type="molecule type" value="Genomic_DNA"/>
</dbReference>
<feature type="repeat" description="HEAT" evidence="4">
    <location>
        <begin position="44"/>
        <end position="81"/>
    </location>
</feature>
<comment type="similarity">
    <text evidence="1">Belongs to the CAND family.</text>
</comment>
<evidence type="ECO:0000256" key="1">
    <source>
        <dbReference type="ARBA" id="ARBA00007657"/>
    </source>
</evidence>
<dbReference type="AlphaFoldDB" id="A0AAX4H3B4"/>
<keyword evidence="8" id="KW-1185">Reference proteome</keyword>
<dbReference type="Gene3D" id="1.25.10.10">
    <property type="entry name" value="Leucine-rich Repeat Variant"/>
    <property type="match status" value="1"/>
</dbReference>
<gene>
    <name evidence="7" type="ORF">PUMCH_000289</name>
</gene>
<dbReference type="InterPro" id="IPR039852">
    <property type="entry name" value="CAND1/CAND2"/>
</dbReference>
<evidence type="ECO:0000256" key="3">
    <source>
        <dbReference type="ARBA" id="ARBA00022786"/>
    </source>
</evidence>
<feature type="region of interest" description="Disordered" evidence="5">
    <location>
        <begin position="341"/>
        <end position="367"/>
    </location>
</feature>
<dbReference type="SUPFAM" id="SSF48371">
    <property type="entry name" value="ARM repeat"/>
    <property type="match status" value="1"/>
</dbReference>
<dbReference type="KEGG" id="asau:88171358"/>
<proteinExistence type="inferred from homology"/>
<evidence type="ECO:0000259" key="6">
    <source>
        <dbReference type="Pfam" id="PF08623"/>
    </source>
</evidence>
<dbReference type="InterPro" id="IPR021133">
    <property type="entry name" value="HEAT_type_2"/>
</dbReference>
<dbReference type="PANTHER" id="PTHR12696">
    <property type="entry name" value="TIP120"/>
    <property type="match status" value="1"/>
</dbReference>
<dbReference type="InterPro" id="IPR013932">
    <property type="entry name" value="TATA-bd_TIP120"/>
</dbReference>
<accession>A0AAX4H3B4</accession>
<evidence type="ECO:0000256" key="4">
    <source>
        <dbReference type="PROSITE-ProRule" id="PRU00103"/>
    </source>
</evidence>
<name>A0AAX4H3B4_9ASCO</name>
<evidence type="ECO:0000256" key="5">
    <source>
        <dbReference type="SAM" id="MobiDB-lite"/>
    </source>
</evidence>
<evidence type="ECO:0000313" key="8">
    <source>
        <dbReference type="Proteomes" id="UP001338582"/>
    </source>
</evidence>
<dbReference type="GeneID" id="88171358"/>
<evidence type="ECO:0000256" key="2">
    <source>
        <dbReference type="ARBA" id="ARBA00022737"/>
    </source>
</evidence>
<protein>
    <recommendedName>
        <fullName evidence="6">TATA-binding protein interacting (TIP20) domain-containing protein</fullName>
    </recommendedName>
</protein>
<keyword evidence="2" id="KW-0677">Repeat</keyword>
<keyword evidence="3" id="KW-0833">Ubl conjugation pathway</keyword>
<feature type="compositionally biased region" description="Acidic residues" evidence="5">
    <location>
        <begin position="342"/>
        <end position="367"/>
    </location>
</feature>
<dbReference type="GO" id="GO:0010265">
    <property type="term" value="P:SCF complex assembly"/>
    <property type="evidence" value="ECO:0007669"/>
    <property type="project" value="InterPro"/>
</dbReference>
<dbReference type="InterPro" id="IPR011989">
    <property type="entry name" value="ARM-like"/>
</dbReference>
<dbReference type="InterPro" id="IPR016024">
    <property type="entry name" value="ARM-type_fold"/>
</dbReference>
<dbReference type="Pfam" id="PF08623">
    <property type="entry name" value="TIP120"/>
    <property type="match status" value="1"/>
</dbReference>
<sequence>MTFNIETLEDNCRDVDPDLRYMALQDFQKNLNNPKIQVKGVLSIIPVLFKLLYDPAAEVQNQAIKAFAPLVRHIDDSQTVKVIQQLYTESESSKDISRFATSVPNLALRSLFQNSHARFGKQLSRVIMDNLLPQILQGNMTLSRIEILIDLLQSLGGVLVLEEICAVRNALLVCAFTETGIVSKRSIVAIGVLLGHIKSACSDQTRLQRQFYDGLFSETIALYENENCSRVAKRALFSIFLTVLNHISKLKMQIMSIATAEMIASVMIENLCLSTLNKEQVEDLDLDQMVSENVLRSDVLDSLALLIPCISYEGILEPFLPDIVRILEAFISYDPLAVQNQDDSDYDDDSEIDFSDDDEVEQDESDGADGLASKLRIRSLVAFGQLCYNKSLVLSSIFESNLASQVIEAIGDKSSDVSIEALNCVILLLHLVTDTNSPASDDSMQQFDLTTFHDLFVTKFVPRIEAILFDKLLVPENISNFSHIEALVEPLIQKMSRNLSNNFLTLLVDRLVAQGMSLKSHPELIGLYEVLLETYLLEQIPQAQILVKDLAESLEGLRAYSSSISKYLQVCKVFYHRKPLLDFQCQLANDLFFPAIIKSAISRQFSSDVRQQLLVNLSDLLIEIPISSDNRALAVQTFSETLNYEVTVGYTIDCLNDICERNPEVFDSLQLSNLIIEKLSTYLGSGDSSLYSSSLTLIQTIFQQTKYNGSVEVVQVLSQKILELLKNSADSLLIDKALCALTYVLELQNADQLYTEGILKVVTRFTSLEAEDIKLNTIEKLAAKLSQHNTLGGARLFQMAMSILDLSKFISATFISTIVLECNLFAETELIEAKLSASLDGSTILTEDMIFCIHFLGCMSSHNKVTRFSYEDFFSILENNATESICMASARALGLSIFSEFNIRLPLLLQKYEYLCSINDSKKSLLLISVKQILKQDSVAIEDSSLRLIWDTIVKALSNSNCEMNHNDVAGIKLAGEILGVVAELDIQEDYQKKLLQCFDSEAVKSGNIFIVYAMVVVTKVLLSDSKTTFDEKVIEQVMSNLSKPNLDLKLAIVSTIFTGVYNKSKTIAGIANEMILPPIFDELSAKEEFKKVIPMGPYKYVVDEGLEVRKLSYELINAMIGLSDSSTKDLLFEIDKVKILEMMLAKGLNDSENDIINLAVGNLIEIIQSNPVYLTQISNLHDFIQSLMKILSRNLRAKATTQEAESHGDTLRAIIKLSKVVNKALVSDSALTSEWTNYYNDLKTRHQLLFHATT</sequence>
<dbReference type="RefSeq" id="XP_062875452.1">
    <property type="nucleotide sequence ID" value="XM_063019382.1"/>
</dbReference>
<dbReference type="Proteomes" id="UP001338582">
    <property type="component" value="Chromosome 1"/>
</dbReference>
<reference evidence="7 8" key="1">
    <citation type="submission" date="2023-10" db="EMBL/GenBank/DDBJ databases">
        <title>Draft Genome Sequence of Candida saopaulonensis from a very Premature Infant with Sepsis.</title>
        <authorList>
            <person name="Ning Y."/>
            <person name="Dai R."/>
            <person name="Xiao M."/>
            <person name="Xu Y."/>
            <person name="Yan Q."/>
            <person name="Zhang L."/>
        </authorList>
    </citation>
    <scope>NUCLEOTIDE SEQUENCE [LARGE SCALE GENOMIC DNA]</scope>
    <source>
        <strain evidence="7 8">19XY460</strain>
    </source>
</reference>
<feature type="domain" description="TATA-binding protein interacting (TIP20)" evidence="6">
    <location>
        <begin position="1073"/>
        <end position="1244"/>
    </location>
</feature>
<organism evidence="7 8">
    <name type="scientific">Australozyma saopauloensis</name>
    <dbReference type="NCBI Taxonomy" id="291208"/>
    <lineage>
        <taxon>Eukaryota</taxon>
        <taxon>Fungi</taxon>
        <taxon>Dikarya</taxon>
        <taxon>Ascomycota</taxon>
        <taxon>Saccharomycotina</taxon>
        <taxon>Pichiomycetes</taxon>
        <taxon>Metschnikowiaceae</taxon>
        <taxon>Australozyma</taxon>
    </lineage>
</organism>
<evidence type="ECO:0000313" key="7">
    <source>
        <dbReference type="EMBL" id="WPK23065.1"/>
    </source>
</evidence>
<dbReference type="PROSITE" id="PS50077">
    <property type="entry name" value="HEAT_REPEAT"/>
    <property type="match status" value="1"/>
</dbReference>